<dbReference type="PANTHER" id="PTHR44068">
    <property type="entry name" value="ZGC:194242"/>
    <property type="match status" value="1"/>
</dbReference>
<organism evidence="1 2">
    <name type="scientific">Gimesia maris</name>
    <dbReference type="NCBI Taxonomy" id="122"/>
    <lineage>
        <taxon>Bacteria</taxon>
        <taxon>Pseudomonadati</taxon>
        <taxon>Planctomycetota</taxon>
        <taxon>Planctomycetia</taxon>
        <taxon>Planctomycetales</taxon>
        <taxon>Planctomycetaceae</taxon>
        <taxon>Gimesia</taxon>
    </lineage>
</organism>
<dbReference type="InterPro" id="IPR029063">
    <property type="entry name" value="SAM-dependent_MTases_sf"/>
</dbReference>
<dbReference type="CDD" id="cd02440">
    <property type="entry name" value="AdoMet_MTases"/>
    <property type="match status" value="1"/>
</dbReference>
<protein>
    <recommendedName>
        <fullName evidence="3">SAM-dependent methyltransferase</fullName>
    </recommendedName>
</protein>
<dbReference type="Gene3D" id="3.40.50.150">
    <property type="entry name" value="Vaccinia Virus protein VP39"/>
    <property type="match status" value="1"/>
</dbReference>
<evidence type="ECO:0008006" key="3">
    <source>
        <dbReference type="Google" id="ProtNLM"/>
    </source>
</evidence>
<dbReference type="Pfam" id="PF02353">
    <property type="entry name" value="CMAS"/>
    <property type="match status" value="1"/>
</dbReference>
<accession>A0A3D3R8S1</accession>
<dbReference type="PANTHER" id="PTHR44068:SF11">
    <property type="entry name" value="GERANYL DIPHOSPHATE 2-C-METHYLTRANSFERASE"/>
    <property type="match status" value="1"/>
</dbReference>
<evidence type="ECO:0000313" key="2">
    <source>
        <dbReference type="Proteomes" id="UP000263642"/>
    </source>
</evidence>
<feature type="non-terminal residue" evidence="1">
    <location>
        <position position="100"/>
    </location>
</feature>
<dbReference type="SUPFAM" id="SSF53335">
    <property type="entry name" value="S-adenosyl-L-methionine-dependent methyltransferases"/>
    <property type="match status" value="1"/>
</dbReference>
<dbReference type="Proteomes" id="UP000263642">
    <property type="component" value="Unassembled WGS sequence"/>
</dbReference>
<dbReference type="AlphaFoldDB" id="A0A3D3R8S1"/>
<evidence type="ECO:0000313" key="1">
    <source>
        <dbReference type="EMBL" id="HCO25225.1"/>
    </source>
</evidence>
<dbReference type="InterPro" id="IPR050447">
    <property type="entry name" value="Erg6_SMT_methyltransf"/>
</dbReference>
<comment type="caution">
    <text evidence="1">The sequence shown here is derived from an EMBL/GenBank/DDBJ whole genome shotgun (WGS) entry which is preliminary data.</text>
</comment>
<dbReference type="EMBL" id="DQAY01000119">
    <property type="protein sequence ID" value="HCO25225.1"/>
    <property type="molecule type" value="Genomic_DNA"/>
</dbReference>
<sequence length="100" mass="10870">MISCPTVQKDVIRSHYNLTTLFYRLLWGRHIHHGLWAEPDALSTSQIDYGKSSAVAQQQLTETLAELLGVQPDADLLDVGCGMGGSSIHLAKTFGCQVTG</sequence>
<gene>
    <name evidence="1" type="ORF">DIT97_20180</name>
</gene>
<name>A0A3D3R8S1_9PLAN</name>
<proteinExistence type="predicted"/>
<reference evidence="1 2" key="1">
    <citation type="journal article" date="2018" name="Nat. Biotechnol.">
        <title>A standardized bacterial taxonomy based on genome phylogeny substantially revises the tree of life.</title>
        <authorList>
            <person name="Parks D.H."/>
            <person name="Chuvochina M."/>
            <person name="Waite D.W."/>
            <person name="Rinke C."/>
            <person name="Skarshewski A."/>
            <person name="Chaumeil P.A."/>
            <person name="Hugenholtz P."/>
        </authorList>
    </citation>
    <scope>NUCLEOTIDE SEQUENCE [LARGE SCALE GENOMIC DNA]</scope>
    <source>
        <strain evidence="1">UBA9375</strain>
    </source>
</reference>